<comment type="caution">
    <text evidence="2">The sequence shown here is derived from an EMBL/GenBank/DDBJ whole genome shotgun (WGS) entry which is preliminary data.</text>
</comment>
<evidence type="ECO:0000256" key="1">
    <source>
        <dbReference type="SAM" id="SignalP"/>
    </source>
</evidence>
<dbReference type="RefSeq" id="WP_037925241.1">
    <property type="nucleotide sequence ID" value="NZ_CP054599.1"/>
</dbReference>
<sequence length="115" mass="11892">MTVLRHITLCLAMLTLVVTAQAFALARGSAEVAGQMVLCIGTGSVTVNVDADGQPVGPPHICPDAALTLLGQDVMIGAPLRVVAIRRAEYAARHVPVTRAVSAPAYLSRGPPVLL</sequence>
<feature type="signal peptide" evidence="1">
    <location>
        <begin position="1"/>
        <end position="22"/>
    </location>
</feature>
<evidence type="ECO:0000313" key="3">
    <source>
        <dbReference type="Proteomes" id="UP000027746"/>
    </source>
</evidence>
<feature type="chain" id="PRO_5041037310" evidence="1">
    <location>
        <begin position="23"/>
        <end position="115"/>
    </location>
</feature>
<dbReference type="AlphaFoldDB" id="A0A073JEJ3"/>
<evidence type="ECO:0000313" key="2">
    <source>
        <dbReference type="EMBL" id="KEJ96142.1"/>
    </source>
</evidence>
<dbReference type="EMBL" id="JAMD01000004">
    <property type="protein sequence ID" value="KEJ96142.1"/>
    <property type="molecule type" value="Genomic_DNA"/>
</dbReference>
<dbReference type="GeneID" id="68871040"/>
<keyword evidence="3" id="KW-1185">Reference proteome</keyword>
<organism evidence="2 3">
    <name type="scientific">Pseudosulfitobacter pseudonitzschiae</name>
    <dbReference type="NCBI Taxonomy" id="1402135"/>
    <lineage>
        <taxon>Bacteria</taxon>
        <taxon>Pseudomonadati</taxon>
        <taxon>Pseudomonadota</taxon>
        <taxon>Alphaproteobacteria</taxon>
        <taxon>Rhodobacterales</taxon>
        <taxon>Roseobacteraceae</taxon>
        <taxon>Pseudosulfitobacter</taxon>
    </lineage>
</organism>
<gene>
    <name evidence="2" type="ORF">SUH3_17930</name>
</gene>
<proteinExistence type="predicted"/>
<dbReference type="Proteomes" id="UP000027746">
    <property type="component" value="Unassembled WGS sequence"/>
</dbReference>
<protein>
    <submittedName>
        <fullName evidence="2">Uncharacterized protein</fullName>
    </submittedName>
</protein>
<name>A0A073JEJ3_9RHOB</name>
<reference evidence="2 3" key="1">
    <citation type="submission" date="2014-01" db="EMBL/GenBank/DDBJ databases">
        <title>Sulfitobacter sp. H3 (MCCC 1A00686) Genome Sequencing.</title>
        <authorList>
            <person name="Lai Q."/>
            <person name="Hong Z."/>
        </authorList>
    </citation>
    <scope>NUCLEOTIDE SEQUENCE [LARGE SCALE GENOMIC DNA]</scope>
    <source>
        <strain evidence="2 3">H3</strain>
    </source>
</reference>
<accession>A0A073JEJ3</accession>
<keyword evidence="1" id="KW-0732">Signal</keyword>